<name>A0A8E0RV28_9TREM</name>
<dbReference type="OrthoDB" id="337464at2759"/>
<evidence type="ECO:0000313" key="1">
    <source>
        <dbReference type="EMBL" id="KAA0188721.1"/>
    </source>
</evidence>
<dbReference type="AlphaFoldDB" id="A0A8E0RV28"/>
<keyword evidence="2" id="KW-1185">Reference proteome</keyword>
<dbReference type="EMBL" id="LUCM01008249">
    <property type="protein sequence ID" value="KAA0188721.1"/>
    <property type="molecule type" value="Genomic_DNA"/>
</dbReference>
<protein>
    <submittedName>
        <fullName evidence="1">Putative p53 regulated pa26 nuclear protein sestrin</fullName>
    </submittedName>
</protein>
<organism evidence="1 2">
    <name type="scientific">Fasciolopsis buskii</name>
    <dbReference type="NCBI Taxonomy" id="27845"/>
    <lineage>
        <taxon>Eukaryota</taxon>
        <taxon>Metazoa</taxon>
        <taxon>Spiralia</taxon>
        <taxon>Lophotrochozoa</taxon>
        <taxon>Platyhelminthes</taxon>
        <taxon>Trematoda</taxon>
        <taxon>Digenea</taxon>
        <taxon>Plagiorchiida</taxon>
        <taxon>Echinostomata</taxon>
        <taxon>Echinostomatoidea</taxon>
        <taxon>Fasciolidae</taxon>
        <taxon>Fasciolopsis</taxon>
    </lineage>
</organism>
<comment type="caution">
    <text evidence="1">The sequence shown here is derived from an EMBL/GenBank/DDBJ whole genome shotgun (WGS) entry which is preliminary data.</text>
</comment>
<evidence type="ECO:0000313" key="2">
    <source>
        <dbReference type="Proteomes" id="UP000728185"/>
    </source>
</evidence>
<sequence>MSFVSSKRCSALFSRKLDSLSLLQGFCQRDESVRHEELSTVQRTFDSWYYGFGSPAVAGFLETVASDTGGATCDTSMHGLIREQIPDLLRISFTGPCNDIRESAKSIILDLRIKKGFRIPRITSLFPSSMKALHQTWLQAQAPTNHQAILKLEDSPMPNVNAFISNLFRPFWTAFGSSPEKLPSGYCTFLTKVKSSVWLLSPP</sequence>
<proteinExistence type="predicted"/>
<gene>
    <name evidence="1" type="ORF">FBUS_01400</name>
</gene>
<dbReference type="Proteomes" id="UP000728185">
    <property type="component" value="Unassembled WGS sequence"/>
</dbReference>
<accession>A0A8E0RV28</accession>
<reference evidence="1" key="1">
    <citation type="submission" date="2019-05" db="EMBL/GenBank/DDBJ databases">
        <title>Annotation for the trematode Fasciolopsis buski.</title>
        <authorList>
            <person name="Choi Y.-J."/>
        </authorList>
    </citation>
    <scope>NUCLEOTIDE SEQUENCE</scope>
    <source>
        <strain evidence="1">HT</strain>
        <tissue evidence="1">Whole worm</tissue>
    </source>
</reference>